<dbReference type="Proteomes" id="UP000824120">
    <property type="component" value="Chromosome 3"/>
</dbReference>
<evidence type="ECO:0000313" key="2">
    <source>
        <dbReference type="Proteomes" id="UP000824120"/>
    </source>
</evidence>
<sequence length="93" mass="10677">MESRYGKNKGVDLTYELKGVESFGFIWESLRNEGFLRSLVVNLRVTVDAIATKAERERGDQRRIKPPLMESMADFVICIFQMGRTVLLFCDPS</sequence>
<keyword evidence="2" id="KW-1185">Reference proteome</keyword>
<evidence type="ECO:0000313" key="1">
    <source>
        <dbReference type="EMBL" id="KAG5618495.1"/>
    </source>
</evidence>
<accession>A0A9J6A310</accession>
<protein>
    <submittedName>
        <fullName evidence="1">Uncharacterized protein</fullName>
    </submittedName>
</protein>
<dbReference type="AlphaFoldDB" id="A0A9J6A310"/>
<comment type="caution">
    <text evidence="1">The sequence shown here is derived from an EMBL/GenBank/DDBJ whole genome shotgun (WGS) entry which is preliminary data.</text>
</comment>
<proteinExistence type="predicted"/>
<name>A0A9J6A310_SOLCO</name>
<reference evidence="1 2" key="1">
    <citation type="submission" date="2020-09" db="EMBL/GenBank/DDBJ databases">
        <title>De no assembly of potato wild relative species, Solanum commersonii.</title>
        <authorList>
            <person name="Cho K."/>
        </authorList>
    </citation>
    <scope>NUCLEOTIDE SEQUENCE [LARGE SCALE GENOMIC DNA]</scope>
    <source>
        <strain evidence="1">LZ3.2</strain>
        <tissue evidence="1">Leaf</tissue>
    </source>
</reference>
<organism evidence="1 2">
    <name type="scientific">Solanum commersonii</name>
    <name type="common">Commerson's wild potato</name>
    <name type="synonym">Commerson's nightshade</name>
    <dbReference type="NCBI Taxonomy" id="4109"/>
    <lineage>
        <taxon>Eukaryota</taxon>
        <taxon>Viridiplantae</taxon>
        <taxon>Streptophyta</taxon>
        <taxon>Embryophyta</taxon>
        <taxon>Tracheophyta</taxon>
        <taxon>Spermatophyta</taxon>
        <taxon>Magnoliopsida</taxon>
        <taxon>eudicotyledons</taxon>
        <taxon>Gunneridae</taxon>
        <taxon>Pentapetalae</taxon>
        <taxon>asterids</taxon>
        <taxon>lamiids</taxon>
        <taxon>Solanales</taxon>
        <taxon>Solanaceae</taxon>
        <taxon>Solanoideae</taxon>
        <taxon>Solaneae</taxon>
        <taxon>Solanum</taxon>
    </lineage>
</organism>
<dbReference type="EMBL" id="JACXVP010000003">
    <property type="protein sequence ID" value="KAG5618495.1"/>
    <property type="molecule type" value="Genomic_DNA"/>
</dbReference>
<gene>
    <name evidence="1" type="ORF">H5410_018319</name>
</gene>